<dbReference type="SUPFAM" id="SSF55961">
    <property type="entry name" value="Bet v1-like"/>
    <property type="match status" value="1"/>
</dbReference>
<dbReference type="PANTHER" id="PTHR12126">
    <property type="entry name" value="NADH-UBIQUINONE OXIDOREDUCTASE 39 KDA SUBUNIT-RELATED"/>
    <property type="match status" value="1"/>
</dbReference>
<dbReference type="CDD" id="cd05245">
    <property type="entry name" value="SDR_a2"/>
    <property type="match status" value="1"/>
</dbReference>
<feature type="domain" description="NAD(P)-binding" evidence="1">
    <location>
        <begin position="7"/>
        <end position="134"/>
    </location>
</feature>
<gene>
    <name evidence="2" type="ORF">HZA61_08145</name>
</gene>
<protein>
    <submittedName>
        <fullName evidence="2">SDR family oxidoreductase</fullName>
    </submittedName>
</protein>
<dbReference type="AlphaFoldDB" id="A0A933SBH6"/>
<dbReference type="EMBL" id="JACRIW010000054">
    <property type="protein sequence ID" value="MBI5169442.1"/>
    <property type="molecule type" value="Genomic_DNA"/>
</dbReference>
<reference evidence="2" key="1">
    <citation type="submission" date="2020-07" db="EMBL/GenBank/DDBJ databases">
        <title>Huge and variable diversity of episymbiotic CPR bacteria and DPANN archaea in groundwater ecosystems.</title>
        <authorList>
            <person name="He C.Y."/>
            <person name="Keren R."/>
            <person name="Whittaker M."/>
            <person name="Farag I.F."/>
            <person name="Doudna J."/>
            <person name="Cate J.H.D."/>
            <person name="Banfield J.F."/>
        </authorList>
    </citation>
    <scope>NUCLEOTIDE SEQUENCE</scope>
    <source>
        <strain evidence="2">NC_groundwater_1813_Pr3_B-0.1um_71_17</strain>
    </source>
</reference>
<dbReference type="PANTHER" id="PTHR12126:SF11">
    <property type="entry name" value="NADH DEHYDROGENASE [UBIQUINONE] 1 ALPHA SUBCOMPLEX SUBUNIT 9, MITOCHONDRIAL"/>
    <property type="match status" value="1"/>
</dbReference>
<organism evidence="2 3">
    <name type="scientific">Eiseniibacteriota bacterium</name>
    <dbReference type="NCBI Taxonomy" id="2212470"/>
    <lineage>
        <taxon>Bacteria</taxon>
        <taxon>Candidatus Eiseniibacteriota</taxon>
    </lineage>
</organism>
<dbReference type="Pfam" id="PF11066">
    <property type="entry name" value="DUF2867"/>
    <property type="match status" value="1"/>
</dbReference>
<dbReference type="SUPFAM" id="SSF51735">
    <property type="entry name" value="NAD(P)-binding Rossmann-fold domains"/>
    <property type="match status" value="1"/>
</dbReference>
<name>A0A933SBH6_UNCEI</name>
<dbReference type="Pfam" id="PF13460">
    <property type="entry name" value="NAD_binding_10"/>
    <property type="match status" value="1"/>
</dbReference>
<dbReference type="InterPro" id="IPR016040">
    <property type="entry name" value="NAD(P)-bd_dom"/>
</dbReference>
<dbReference type="GO" id="GO:0044877">
    <property type="term" value="F:protein-containing complex binding"/>
    <property type="evidence" value="ECO:0007669"/>
    <property type="project" value="TreeGrafter"/>
</dbReference>
<sequence length="479" mass="52656">MKILVTGASGYIGGRLVTRLLAEGHQVRCMARDPSRLEGRPWPGVEIVAGDALVAESLGPAVAGVDVAYYLIHSLAAGEGRFEDMDQVAARQFGEAASRAGVRQVIYLGGLGETHAALSKHLRSRQETGEALRATGVAVTEFRAAVIVGSGSLSFEMIRYLTERVPVMITPRWVNTRCQPIAVRDVIAYLVAALGHPGSLGRIFEIGGPEVLTYGGMMLGYARVRGLWRWLVPVPVLTPRLSSYWVDLVTPIPKAYARTLVTGMSNEVIVHDDAAARLFGVPATPYDEAVRLALARIERGEVETSWADSFPSSPRQPGVSLEEREGRVFERRTVAVEAGAAAVYKVFSGIGGRRGWFHANFLWHLRGLLDRLVGGVGMRRGRRDPDDLRPGDALDFWRVESVEPGRSLRLRAEMKVPGRAWLVFEVRDEGAGRSRMVQTAVFEPRGLFGVLYWYSLYPIHQVIFSGMADAIRRRAEAAR</sequence>
<dbReference type="Proteomes" id="UP000696931">
    <property type="component" value="Unassembled WGS sequence"/>
</dbReference>
<comment type="caution">
    <text evidence="2">The sequence shown here is derived from an EMBL/GenBank/DDBJ whole genome shotgun (WGS) entry which is preliminary data.</text>
</comment>
<proteinExistence type="predicted"/>
<dbReference type="InterPro" id="IPR021295">
    <property type="entry name" value="DUF2867"/>
</dbReference>
<dbReference type="InterPro" id="IPR051207">
    <property type="entry name" value="ComplexI_NDUFA9_subunit"/>
</dbReference>
<evidence type="ECO:0000259" key="1">
    <source>
        <dbReference type="Pfam" id="PF13460"/>
    </source>
</evidence>
<accession>A0A933SBH6</accession>
<dbReference type="Gene3D" id="3.40.50.720">
    <property type="entry name" value="NAD(P)-binding Rossmann-like Domain"/>
    <property type="match status" value="1"/>
</dbReference>
<evidence type="ECO:0000313" key="2">
    <source>
        <dbReference type="EMBL" id="MBI5169442.1"/>
    </source>
</evidence>
<evidence type="ECO:0000313" key="3">
    <source>
        <dbReference type="Proteomes" id="UP000696931"/>
    </source>
</evidence>
<dbReference type="InterPro" id="IPR036291">
    <property type="entry name" value="NAD(P)-bd_dom_sf"/>
</dbReference>